<dbReference type="Pfam" id="PF01553">
    <property type="entry name" value="Acyltransferase"/>
    <property type="match status" value="1"/>
</dbReference>
<keyword evidence="7 11" id="KW-0444">Lipid biosynthesis</keyword>
<sequence length="263" mass="28356">MDGQLVKMETVDTVRVVTRRPVWRKAWNLLQFAFTLAWTAGGIVVAVALLKLTGSPRGPLRMASNMWAPGLMIGAGAKLDVQGAEHVDWTRAHLIVSNHQSVIDICSLFIAVPVPLRFLLKQEMTRMPFVGWYAKATGMLFIDRDNPRAAPAMLKAAAAMLSEGWQLCVFPEGTRSRDGVVGEFKSGPFQAAIRAGVDVLPVSLDGARQVLPSDGFAVNPGPIKVRFGTPITTTGEHAIRDRNALAQAAHAQVDALLANGGRV</sequence>
<dbReference type="AlphaFoldDB" id="A0A2K1Q0N6"/>
<comment type="pathway">
    <text evidence="3">Lipid metabolism.</text>
</comment>
<keyword evidence="12" id="KW-1133">Transmembrane helix</keyword>
<comment type="caution">
    <text evidence="14">The sequence shown here is derived from an EMBL/GenBank/DDBJ whole genome shotgun (WGS) entry which is preliminary data.</text>
</comment>
<evidence type="ECO:0000256" key="4">
    <source>
        <dbReference type="ARBA" id="ARBA00008655"/>
    </source>
</evidence>
<evidence type="ECO:0000256" key="6">
    <source>
        <dbReference type="ARBA" id="ARBA00016139"/>
    </source>
</evidence>
<dbReference type="GO" id="GO:0016020">
    <property type="term" value="C:membrane"/>
    <property type="evidence" value="ECO:0007669"/>
    <property type="project" value="InterPro"/>
</dbReference>
<evidence type="ECO:0000256" key="11">
    <source>
        <dbReference type="RuleBase" id="RU361267"/>
    </source>
</evidence>
<evidence type="ECO:0000313" key="15">
    <source>
        <dbReference type="Proteomes" id="UP000236220"/>
    </source>
</evidence>
<evidence type="ECO:0000256" key="1">
    <source>
        <dbReference type="ARBA" id="ARBA00001141"/>
    </source>
</evidence>
<dbReference type="EC" id="2.3.1.51" evidence="5 11"/>
<keyword evidence="12" id="KW-0472">Membrane</keyword>
<keyword evidence="9 11" id="KW-0443">Lipid metabolism</keyword>
<dbReference type="PANTHER" id="PTHR10434:SF64">
    <property type="entry name" value="1-ACYL-SN-GLYCEROL-3-PHOSPHATE ACYLTRANSFERASE-RELATED"/>
    <property type="match status" value="1"/>
</dbReference>
<dbReference type="PANTHER" id="PTHR10434">
    <property type="entry name" value="1-ACYL-SN-GLYCEROL-3-PHOSPHATE ACYLTRANSFERASE"/>
    <property type="match status" value="1"/>
</dbReference>
<gene>
    <name evidence="14" type="ORF">Lysil_0213</name>
</gene>
<feature type="domain" description="Phospholipid/glycerol acyltransferase" evidence="13">
    <location>
        <begin position="93"/>
        <end position="207"/>
    </location>
</feature>
<dbReference type="CDD" id="cd07989">
    <property type="entry name" value="LPLAT_AGPAT-like"/>
    <property type="match status" value="1"/>
</dbReference>
<dbReference type="Proteomes" id="UP000236220">
    <property type="component" value="Unassembled WGS sequence"/>
</dbReference>
<dbReference type="InterPro" id="IPR004552">
    <property type="entry name" value="AGP_acyltrans"/>
</dbReference>
<keyword evidence="8 11" id="KW-0808">Transferase</keyword>
<accession>A0A2K1Q0N6</accession>
<evidence type="ECO:0000256" key="8">
    <source>
        <dbReference type="ARBA" id="ARBA00022679"/>
    </source>
</evidence>
<evidence type="ECO:0000313" key="14">
    <source>
        <dbReference type="EMBL" id="PNS08584.1"/>
    </source>
</evidence>
<keyword evidence="11" id="KW-0594">Phospholipid biosynthesis</keyword>
<keyword evidence="10 11" id="KW-0012">Acyltransferase</keyword>
<dbReference type="InterPro" id="IPR002123">
    <property type="entry name" value="Plipid/glycerol_acylTrfase"/>
</dbReference>
<feature type="transmembrane region" description="Helical" evidence="12">
    <location>
        <begin position="29"/>
        <end position="50"/>
    </location>
</feature>
<dbReference type="SUPFAM" id="SSF69593">
    <property type="entry name" value="Glycerol-3-phosphate (1)-acyltransferase"/>
    <property type="match status" value="1"/>
</dbReference>
<evidence type="ECO:0000256" key="10">
    <source>
        <dbReference type="ARBA" id="ARBA00023315"/>
    </source>
</evidence>
<dbReference type="SMART" id="SM00563">
    <property type="entry name" value="PlsC"/>
    <property type="match status" value="1"/>
</dbReference>
<keyword evidence="15" id="KW-1185">Reference proteome</keyword>
<dbReference type="UniPathway" id="UPA00557">
    <property type="reaction ID" value="UER00613"/>
</dbReference>
<comment type="similarity">
    <text evidence="4 11">Belongs to the 1-acyl-sn-glycerol-3-phosphate acyltransferase family.</text>
</comment>
<reference evidence="14 15" key="1">
    <citation type="submission" date="2017-08" db="EMBL/GenBank/DDBJ databases">
        <title>Lysobacter sylvestris genome.</title>
        <authorList>
            <person name="Zhang D.-C."/>
            <person name="Albuquerque L."/>
            <person name="Franca L."/>
            <person name="Froufe H.J.C."/>
            <person name="Barroso C."/>
            <person name="Egas C."/>
            <person name="Da Costa M."/>
            <person name="Margesin R."/>
        </authorList>
    </citation>
    <scope>NUCLEOTIDE SEQUENCE [LARGE SCALE GENOMIC DNA]</scope>
    <source>
        <strain evidence="14 15">AM20-91</strain>
    </source>
</reference>
<name>A0A2K1Q0N6_9GAMM</name>
<dbReference type="EMBL" id="NPZB01000001">
    <property type="protein sequence ID" value="PNS08584.1"/>
    <property type="molecule type" value="Genomic_DNA"/>
</dbReference>
<dbReference type="GO" id="GO:0006654">
    <property type="term" value="P:phosphatidic acid biosynthetic process"/>
    <property type="evidence" value="ECO:0007669"/>
    <property type="project" value="TreeGrafter"/>
</dbReference>
<evidence type="ECO:0000256" key="9">
    <source>
        <dbReference type="ARBA" id="ARBA00023098"/>
    </source>
</evidence>
<protein>
    <recommendedName>
        <fullName evidence="6 11">1-acyl-sn-glycerol-3-phosphate acyltransferase</fullName>
        <ecNumber evidence="5 11">2.3.1.51</ecNumber>
    </recommendedName>
</protein>
<dbReference type="NCBIfam" id="TIGR00530">
    <property type="entry name" value="AGP_acyltrn"/>
    <property type="match status" value="1"/>
</dbReference>
<evidence type="ECO:0000256" key="5">
    <source>
        <dbReference type="ARBA" id="ARBA00013211"/>
    </source>
</evidence>
<keyword evidence="11" id="KW-1208">Phospholipid metabolism</keyword>
<proteinExistence type="inferred from homology"/>
<dbReference type="GO" id="GO:0003841">
    <property type="term" value="F:1-acylglycerol-3-phosphate O-acyltransferase activity"/>
    <property type="evidence" value="ECO:0007669"/>
    <property type="project" value="UniProtKB-UniRule"/>
</dbReference>
<evidence type="ECO:0000256" key="7">
    <source>
        <dbReference type="ARBA" id="ARBA00022516"/>
    </source>
</evidence>
<evidence type="ECO:0000256" key="12">
    <source>
        <dbReference type="SAM" id="Phobius"/>
    </source>
</evidence>
<evidence type="ECO:0000256" key="3">
    <source>
        <dbReference type="ARBA" id="ARBA00005189"/>
    </source>
</evidence>
<comment type="pathway">
    <text evidence="2">Phospholipid metabolism; CDP-diacylglycerol biosynthesis; CDP-diacylglycerol from sn-glycerol 3-phosphate: step 2/3.</text>
</comment>
<organism evidence="14 15">
    <name type="scientific">Solilutibacter silvestris</name>
    <dbReference type="NCBI Taxonomy" id="1645665"/>
    <lineage>
        <taxon>Bacteria</taxon>
        <taxon>Pseudomonadati</taxon>
        <taxon>Pseudomonadota</taxon>
        <taxon>Gammaproteobacteria</taxon>
        <taxon>Lysobacterales</taxon>
        <taxon>Lysobacteraceae</taxon>
        <taxon>Solilutibacter</taxon>
    </lineage>
</organism>
<evidence type="ECO:0000259" key="13">
    <source>
        <dbReference type="SMART" id="SM00563"/>
    </source>
</evidence>
<dbReference type="GO" id="GO:0016024">
    <property type="term" value="P:CDP-diacylglycerol biosynthetic process"/>
    <property type="evidence" value="ECO:0007669"/>
    <property type="project" value="UniProtKB-UniPathway"/>
</dbReference>
<keyword evidence="12" id="KW-0812">Transmembrane</keyword>
<comment type="catalytic activity">
    <reaction evidence="1 11">
        <text>a 1-acyl-sn-glycero-3-phosphate + an acyl-CoA = a 1,2-diacyl-sn-glycero-3-phosphate + CoA</text>
        <dbReference type="Rhea" id="RHEA:19709"/>
        <dbReference type="ChEBI" id="CHEBI:57287"/>
        <dbReference type="ChEBI" id="CHEBI:57970"/>
        <dbReference type="ChEBI" id="CHEBI:58342"/>
        <dbReference type="ChEBI" id="CHEBI:58608"/>
        <dbReference type="EC" id="2.3.1.51"/>
    </reaction>
</comment>
<evidence type="ECO:0000256" key="2">
    <source>
        <dbReference type="ARBA" id="ARBA00004728"/>
    </source>
</evidence>
<comment type="domain">
    <text evidence="11">The HXXXXD motif is essential for acyltransferase activity and may constitute the binding site for the phosphate moiety of the glycerol-3-phosphate.</text>
</comment>